<reference evidence="4" key="1">
    <citation type="submission" date="2020-01" db="EMBL/GenBank/DDBJ databases">
        <title>Identification and distribution of gene clusters putatively required for synthesis of sphingolipid metabolism inhibitors in phylogenetically diverse species of the filamentous fungus Fusarium.</title>
        <authorList>
            <person name="Kim H.-S."/>
            <person name="Busman M."/>
            <person name="Brown D.W."/>
            <person name="Divon H."/>
            <person name="Uhlig S."/>
            <person name="Proctor R.H."/>
        </authorList>
    </citation>
    <scope>NUCLEOTIDE SEQUENCE</scope>
    <source>
        <strain evidence="4">NRRL 53441</strain>
    </source>
</reference>
<evidence type="ECO:0000313" key="5">
    <source>
        <dbReference type="Proteomes" id="UP000605986"/>
    </source>
</evidence>
<dbReference type="Pfam" id="PF00024">
    <property type="entry name" value="PAN_1"/>
    <property type="match status" value="2"/>
</dbReference>
<dbReference type="AlphaFoldDB" id="A0A8H4KEV9"/>
<feature type="domain" description="Apple" evidence="3">
    <location>
        <begin position="210"/>
        <end position="283"/>
    </location>
</feature>
<dbReference type="OrthoDB" id="5102873at2759"/>
<accession>A0A8H4KEV9</accession>
<dbReference type="EMBL" id="JAADJG010000329">
    <property type="protein sequence ID" value="KAF4448556.1"/>
    <property type="molecule type" value="Genomic_DNA"/>
</dbReference>
<dbReference type="InterPro" id="IPR003609">
    <property type="entry name" value="Pan_app"/>
</dbReference>
<keyword evidence="2" id="KW-0732">Signal</keyword>
<sequence length="430" mass="44802">MIAQNVLVALAGLAVGVQASPCKPSSVTTTTGTASTDVTSITGTTTSEEPTTTTEASTTTTNPVESVCLKSPAPAGKSCNAQGGGQGDLQTMGNANALSLASCHKACQDRAGCVAFALQPGSWCALWAGTFTGTSGGESSWSWYDMDCFCDESSTTTSGPATETTTTQATTIELTASSSEATETTAATTTTADAQPTYSCPGGFPADSSCDIKFNHVGGSVGRIVGELGAEAAASVDDCVRACAANKDCDFFAFWPNQFCELWNGNYQRSDSVVPWSWYELSCFCVPGRETTPTAATTTEATTTEATTTPAATYACANGEKSPFPANKVCNKHGVYAGTAMDLLDVPSGVKMMESCRKACRDNSDCTYFAFTPGQSCWIYSGTIESVTDSQTDYIWYDMDCFCDLDEPTVTTTTEATTTEAAETSVVPPP</sequence>
<proteinExistence type="predicted"/>
<dbReference type="Pfam" id="PF14295">
    <property type="entry name" value="PAN_4"/>
    <property type="match status" value="1"/>
</dbReference>
<feature type="domain" description="Apple" evidence="3">
    <location>
        <begin position="79"/>
        <end position="148"/>
    </location>
</feature>
<name>A0A8H4KEV9_9HYPO</name>
<comment type="caution">
    <text evidence="4">The sequence shown here is derived from an EMBL/GenBank/DDBJ whole genome shotgun (WGS) entry which is preliminary data.</text>
</comment>
<dbReference type="PROSITE" id="PS50948">
    <property type="entry name" value="PAN"/>
    <property type="match status" value="3"/>
</dbReference>
<feature type="signal peptide" evidence="2">
    <location>
        <begin position="1"/>
        <end position="19"/>
    </location>
</feature>
<evidence type="ECO:0000256" key="2">
    <source>
        <dbReference type="SAM" id="SignalP"/>
    </source>
</evidence>
<feature type="region of interest" description="Disordered" evidence="1">
    <location>
        <begin position="24"/>
        <end position="64"/>
    </location>
</feature>
<feature type="domain" description="Apple" evidence="3">
    <location>
        <begin position="330"/>
        <end position="401"/>
    </location>
</feature>
<dbReference type="Proteomes" id="UP000605986">
    <property type="component" value="Unassembled WGS sequence"/>
</dbReference>
<evidence type="ECO:0000313" key="4">
    <source>
        <dbReference type="EMBL" id="KAF4448556.1"/>
    </source>
</evidence>
<gene>
    <name evidence="4" type="ORF">F53441_8033</name>
</gene>
<protein>
    <recommendedName>
        <fullName evidence="3">Apple domain-containing protein</fullName>
    </recommendedName>
</protein>
<dbReference type="Gene3D" id="3.50.4.10">
    <property type="entry name" value="Hepatocyte Growth Factor"/>
    <property type="match status" value="2"/>
</dbReference>
<evidence type="ECO:0000259" key="3">
    <source>
        <dbReference type="PROSITE" id="PS50948"/>
    </source>
</evidence>
<organism evidence="4 5">
    <name type="scientific">Fusarium austroafricanum</name>
    <dbReference type="NCBI Taxonomy" id="2364996"/>
    <lineage>
        <taxon>Eukaryota</taxon>
        <taxon>Fungi</taxon>
        <taxon>Dikarya</taxon>
        <taxon>Ascomycota</taxon>
        <taxon>Pezizomycotina</taxon>
        <taxon>Sordariomycetes</taxon>
        <taxon>Hypocreomycetidae</taxon>
        <taxon>Hypocreales</taxon>
        <taxon>Nectriaceae</taxon>
        <taxon>Fusarium</taxon>
        <taxon>Fusarium concolor species complex</taxon>
    </lineage>
</organism>
<keyword evidence="5" id="KW-1185">Reference proteome</keyword>
<feature type="compositionally biased region" description="Low complexity" evidence="1">
    <location>
        <begin position="25"/>
        <end position="61"/>
    </location>
</feature>
<evidence type="ECO:0000256" key="1">
    <source>
        <dbReference type="SAM" id="MobiDB-lite"/>
    </source>
</evidence>
<feature type="chain" id="PRO_5034393020" description="Apple domain-containing protein" evidence="2">
    <location>
        <begin position="20"/>
        <end position="430"/>
    </location>
</feature>